<dbReference type="FunFam" id="1.10.630.10:FF:000007">
    <property type="entry name" value="Cytochrome P450 76C4"/>
    <property type="match status" value="1"/>
</dbReference>
<evidence type="ECO:0000256" key="3">
    <source>
        <dbReference type="ARBA" id="ARBA00023002"/>
    </source>
</evidence>
<dbReference type="InterPro" id="IPR001128">
    <property type="entry name" value="Cyt_P450"/>
</dbReference>
<keyword evidence="5 6" id="KW-0349">Heme</keyword>
<evidence type="ECO:0000256" key="6">
    <source>
        <dbReference type="RuleBase" id="RU000461"/>
    </source>
</evidence>
<evidence type="ECO:0000256" key="7">
    <source>
        <dbReference type="SAM" id="Phobius"/>
    </source>
</evidence>
<dbReference type="GO" id="GO:0020037">
    <property type="term" value="F:heme binding"/>
    <property type="evidence" value="ECO:0007669"/>
    <property type="project" value="InterPro"/>
</dbReference>
<dbReference type="EMBL" id="SDMP01000002">
    <property type="protein sequence ID" value="RYR70973.1"/>
    <property type="molecule type" value="Genomic_DNA"/>
</dbReference>
<dbReference type="InterPro" id="IPR002401">
    <property type="entry name" value="Cyt_P450_E_grp-I"/>
</dbReference>
<evidence type="ECO:0000256" key="2">
    <source>
        <dbReference type="ARBA" id="ARBA00022723"/>
    </source>
</evidence>
<evidence type="ECO:0000313" key="8">
    <source>
        <dbReference type="EMBL" id="RYR70973.1"/>
    </source>
</evidence>
<dbReference type="PRINTS" id="PR00385">
    <property type="entry name" value="P450"/>
</dbReference>
<evidence type="ECO:0000256" key="1">
    <source>
        <dbReference type="ARBA" id="ARBA00010617"/>
    </source>
</evidence>
<dbReference type="InterPro" id="IPR017972">
    <property type="entry name" value="Cyt_P450_CS"/>
</dbReference>
<name>A0A445E6L1_ARAHY</name>
<dbReference type="Proteomes" id="UP000289738">
    <property type="component" value="Chromosome A02"/>
</dbReference>
<dbReference type="InterPro" id="IPR036396">
    <property type="entry name" value="Cyt_P450_sf"/>
</dbReference>
<evidence type="ECO:0008006" key="10">
    <source>
        <dbReference type="Google" id="ProtNLM"/>
    </source>
</evidence>
<keyword evidence="7" id="KW-0812">Transmembrane</keyword>
<dbReference type="GO" id="GO:0004497">
    <property type="term" value="F:monooxygenase activity"/>
    <property type="evidence" value="ECO:0007669"/>
    <property type="project" value="UniProtKB-KW"/>
</dbReference>
<dbReference type="Gramene" id="arahy.Tifrunner.gnm2.ann2.Ah02g342300.1">
    <property type="protein sequence ID" value="arahy.Tifrunner.gnm2.ann2.Ah02g342300.1-CDS"/>
    <property type="gene ID" value="arahy.Tifrunner.gnm2.ann2.Ah02g342300"/>
</dbReference>
<keyword evidence="6" id="KW-0503">Monooxygenase</keyword>
<keyword evidence="7" id="KW-1133">Transmembrane helix</keyword>
<dbReference type="PROSITE" id="PS00086">
    <property type="entry name" value="CYTOCHROME_P450"/>
    <property type="match status" value="1"/>
</dbReference>
<gene>
    <name evidence="8" type="ORF">Ahy_A02g005279</name>
</gene>
<dbReference type="Gene3D" id="1.10.630.10">
    <property type="entry name" value="Cytochrome P450"/>
    <property type="match status" value="1"/>
</dbReference>
<dbReference type="CDD" id="cd11073">
    <property type="entry name" value="CYP76-like"/>
    <property type="match status" value="1"/>
</dbReference>
<dbReference type="PANTHER" id="PTHR47950:SF44">
    <property type="entry name" value="CYTOCHROME P450, FAMILY 76, SUBFAMILY C, POLYPEPTIDE 5-RELATED"/>
    <property type="match status" value="1"/>
</dbReference>
<dbReference type="PANTHER" id="PTHR47950">
    <property type="entry name" value="CYTOCHROME P450, FAMILY 76, SUBFAMILY C, POLYPEPTIDE 5-RELATED"/>
    <property type="match status" value="1"/>
</dbReference>
<dbReference type="SMR" id="A0A445E6L1"/>
<keyword evidence="2 5" id="KW-0479">Metal-binding</keyword>
<keyword evidence="3 6" id="KW-0560">Oxidoreductase</keyword>
<evidence type="ECO:0000256" key="4">
    <source>
        <dbReference type="ARBA" id="ARBA00023004"/>
    </source>
</evidence>
<dbReference type="PRINTS" id="PR00463">
    <property type="entry name" value="EP450I"/>
</dbReference>
<keyword evidence="7" id="KW-0472">Membrane</keyword>
<dbReference type="SUPFAM" id="SSF48264">
    <property type="entry name" value="Cytochrome P450"/>
    <property type="match status" value="1"/>
</dbReference>
<dbReference type="Pfam" id="PF00067">
    <property type="entry name" value="p450"/>
    <property type="match status" value="1"/>
</dbReference>
<proteinExistence type="inferred from homology"/>
<accession>A0A445E6L1</accession>
<feature type="transmembrane region" description="Helical" evidence="7">
    <location>
        <begin position="6"/>
        <end position="24"/>
    </location>
</feature>
<evidence type="ECO:0000313" key="9">
    <source>
        <dbReference type="Proteomes" id="UP000289738"/>
    </source>
</evidence>
<dbReference type="OrthoDB" id="2789670at2759"/>
<evidence type="ECO:0000256" key="5">
    <source>
        <dbReference type="PIRSR" id="PIRSR602401-1"/>
    </source>
</evidence>
<keyword evidence="9" id="KW-1185">Reference proteome</keyword>
<keyword evidence="4 5" id="KW-0408">Iron</keyword>
<organism evidence="8 9">
    <name type="scientific">Arachis hypogaea</name>
    <name type="common">Peanut</name>
    <dbReference type="NCBI Taxonomy" id="3818"/>
    <lineage>
        <taxon>Eukaryota</taxon>
        <taxon>Viridiplantae</taxon>
        <taxon>Streptophyta</taxon>
        <taxon>Embryophyta</taxon>
        <taxon>Tracheophyta</taxon>
        <taxon>Spermatophyta</taxon>
        <taxon>Magnoliopsida</taxon>
        <taxon>eudicotyledons</taxon>
        <taxon>Gunneridae</taxon>
        <taxon>Pentapetalae</taxon>
        <taxon>rosids</taxon>
        <taxon>fabids</taxon>
        <taxon>Fabales</taxon>
        <taxon>Fabaceae</taxon>
        <taxon>Papilionoideae</taxon>
        <taxon>50 kb inversion clade</taxon>
        <taxon>dalbergioids sensu lato</taxon>
        <taxon>Dalbergieae</taxon>
        <taxon>Pterocarpus clade</taxon>
        <taxon>Arachis</taxon>
    </lineage>
</organism>
<reference evidence="8 9" key="1">
    <citation type="submission" date="2019-01" db="EMBL/GenBank/DDBJ databases">
        <title>Sequencing of cultivated peanut Arachis hypogaea provides insights into genome evolution and oil improvement.</title>
        <authorList>
            <person name="Chen X."/>
        </authorList>
    </citation>
    <scope>NUCLEOTIDE SEQUENCE [LARGE SCALE GENOMIC DNA]</scope>
    <source>
        <strain evidence="9">cv. Fuhuasheng</strain>
        <tissue evidence="8">Leaves</tissue>
    </source>
</reference>
<dbReference type="GO" id="GO:0005506">
    <property type="term" value="F:iron ion binding"/>
    <property type="evidence" value="ECO:0007669"/>
    <property type="project" value="InterPro"/>
</dbReference>
<comment type="similarity">
    <text evidence="1 6">Belongs to the cytochrome P450 family.</text>
</comment>
<comment type="cofactor">
    <cofactor evidence="5">
        <name>heme</name>
        <dbReference type="ChEBI" id="CHEBI:30413"/>
    </cofactor>
</comment>
<sequence>MECYNIFEVMMLLIIILKLVLLIFNRVSKPTKKMPPGPYPYPIIGNILELGQKPHQSLFNLSKIYGPLMTLKLGSLNAIVISSPEIAKEALTKHDLAFSNREVPDITRALDHHKVSLVWSPICDHWRTLRKLCATNIFSPQKLESTSTLRHKKVQELVDFLRTCSSRSEAIDIGEVVFTTIMNSLSNTLFSMDFAQYGSRDDGFQNFKGTVESIMVDSGKANVADLFPLLRFLDPQGIRKRGDEVTQKLLKVFGDIFDERMLLKTSSNKNVEVYDDVLDSFINIIKENSSTELSRHDLLHLFVDLFVAGIETTTSTIEWAMTELVHNPKKMARVKEELLQVLGKDGKPHESNISEFHYLNAIVKETFRLHPPVPFLHHKSKSMVEICGFKIPKDTQVLINLWAIGRNSSTWSDPNSFVPERFLESKMDVKGFDFGLIPFGAGRRMCPALPLAHRTVHFILASLLHYFDWKIVNGMKPQELDMSERYGLTIRKAQPLNLIPIHVN</sequence>
<protein>
    <recommendedName>
        <fullName evidence="10">Cytochrome P450</fullName>
    </recommendedName>
</protein>
<feature type="binding site" description="axial binding residue" evidence="5">
    <location>
        <position position="446"/>
    </location>
    <ligand>
        <name>heme</name>
        <dbReference type="ChEBI" id="CHEBI:30413"/>
    </ligand>
    <ligandPart>
        <name>Fe</name>
        <dbReference type="ChEBI" id="CHEBI:18248"/>
    </ligandPart>
</feature>
<dbReference type="AlphaFoldDB" id="A0A445E6L1"/>
<comment type="caution">
    <text evidence="8">The sequence shown here is derived from an EMBL/GenBank/DDBJ whole genome shotgun (WGS) entry which is preliminary data.</text>
</comment>
<dbReference type="GO" id="GO:0016705">
    <property type="term" value="F:oxidoreductase activity, acting on paired donors, with incorporation or reduction of molecular oxygen"/>
    <property type="evidence" value="ECO:0007669"/>
    <property type="project" value="InterPro"/>
</dbReference>